<comment type="subcellular location">
    <subcellularLocation>
        <location evidence="1">Cell membrane</location>
        <topology evidence="1">Multi-pass membrane protein</topology>
    </subcellularLocation>
</comment>
<dbReference type="InterPro" id="IPR003856">
    <property type="entry name" value="LPS_length_determ_N"/>
</dbReference>
<organism evidence="9 10">
    <name type="scientific">[Clostridium] methylpentosum DSM 5476</name>
    <dbReference type="NCBI Taxonomy" id="537013"/>
    <lineage>
        <taxon>Bacteria</taxon>
        <taxon>Bacillati</taxon>
        <taxon>Bacillota</taxon>
        <taxon>Clostridia</taxon>
        <taxon>Eubacteriales</taxon>
        <taxon>Oscillospiraceae</taxon>
        <taxon>Oscillospiraceae incertae sedis</taxon>
    </lineage>
</organism>
<evidence type="ECO:0000259" key="8">
    <source>
        <dbReference type="Pfam" id="PF02706"/>
    </source>
</evidence>
<keyword evidence="4 7" id="KW-0812">Transmembrane</keyword>
<dbReference type="eggNOG" id="COG3944">
    <property type="taxonomic scope" value="Bacteria"/>
</dbReference>
<gene>
    <name evidence="9" type="ORF">CLOSTMETH_02403</name>
</gene>
<dbReference type="PANTHER" id="PTHR32309:SF13">
    <property type="entry name" value="FERRIC ENTEROBACTIN TRANSPORT PROTEIN FEPE"/>
    <property type="match status" value="1"/>
</dbReference>
<dbReference type="EMBL" id="ACEC01000079">
    <property type="protein sequence ID" value="EEG29974.1"/>
    <property type="molecule type" value="Genomic_DNA"/>
</dbReference>
<evidence type="ECO:0000256" key="4">
    <source>
        <dbReference type="ARBA" id="ARBA00022692"/>
    </source>
</evidence>
<dbReference type="InterPro" id="IPR050445">
    <property type="entry name" value="Bact_polysacc_biosynth/exp"/>
</dbReference>
<keyword evidence="3" id="KW-1003">Cell membrane</keyword>
<proteinExistence type="inferred from homology"/>
<keyword evidence="6 7" id="KW-0472">Membrane</keyword>
<sequence length="215" mass="23893">MIKNDKNRGDGTKMKQANFSLLELVQTMWKHKLLCALLVLGCMALCACYTLFLSTPLYETELKFSLTAAREEQKQDYTYTQKAAVNYANIFQGNIFLDRVIEQSDIAETSEHLGKMLRISTLGSGLVDIRVKSETPEKSLLLAQTIAELAEQEISGDLNMRIYHAPQEGKRVTPGLFLSLATGLVSGLVFSLCAAGFLLMKEKNSALQNCLDMVK</sequence>
<dbReference type="Pfam" id="PF02706">
    <property type="entry name" value="Wzz"/>
    <property type="match status" value="1"/>
</dbReference>
<evidence type="ECO:0000256" key="7">
    <source>
        <dbReference type="SAM" id="Phobius"/>
    </source>
</evidence>
<accession>C0EEW4</accession>
<dbReference type="AlphaFoldDB" id="C0EEW4"/>
<evidence type="ECO:0000256" key="3">
    <source>
        <dbReference type="ARBA" id="ARBA00022475"/>
    </source>
</evidence>
<dbReference type="PANTHER" id="PTHR32309">
    <property type="entry name" value="TYROSINE-PROTEIN KINASE"/>
    <property type="match status" value="1"/>
</dbReference>
<feature type="transmembrane region" description="Helical" evidence="7">
    <location>
        <begin position="33"/>
        <end position="52"/>
    </location>
</feature>
<keyword evidence="10" id="KW-1185">Reference proteome</keyword>
<evidence type="ECO:0000313" key="10">
    <source>
        <dbReference type="Proteomes" id="UP000003340"/>
    </source>
</evidence>
<evidence type="ECO:0000256" key="6">
    <source>
        <dbReference type="ARBA" id="ARBA00023136"/>
    </source>
</evidence>
<dbReference type="HOGENOM" id="CLU_1281348_0_0_9"/>
<protein>
    <submittedName>
        <fullName evidence="9">Chain length determinant protein</fullName>
    </submittedName>
</protein>
<dbReference type="GO" id="GO:0004713">
    <property type="term" value="F:protein tyrosine kinase activity"/>
    <property type="evidence" value="ECO:0007669"/>
    <property type="project" value="TreeGrafter"/>
</dbReference>
<evidence type="ECO:0000256" key="5">
    <source>
        <dbReference type="ARBA" id="ARBA00022989"/>
    </source>
</evidence>
<name>C0EEW4_9FIRM</name>
<comment type="similarity">
    <text evidence="2">Belongs to the CpsC/CapA family.</text>
</comment>
<comment type="caution">
    <text evidence="9">The sequence shown here is derived from an EMBL/GenBank/DDBJ whole genome shotgun (WGS) entry which is preliminary data.</text>
</comment>
<evidence type="ECO:0000256" key="1">
    <source>
        <dbReference type="ARBA" id="ARBA00004651"/>
    </source>
</evidence>
<reference evidence="9 10" key="1">
    <citation type="submission" date="2009-01" db="EMBL/GenBank/DDBJ databases">
        <authorList>
            <person name="Fulton L."/>
            <person name="Clifton S."/>
            <person name="Fulton B."/>
            <person name="Xu J."/>
            <person name="Minx P."/>
            <person name="Pepin K.H."/>
            <person name="Johnson M."/>
            <person name="Bhonagiri V."/>
            <person name="Nash W.E."/>
            <person name="Mardis E.R."/>
            <person name="Wilson R.K."/>
        </authorList>
    </citation>
    <scope>NUCLEOTIDE SEQUENCE [LARGE SCALE GENOMIC DNA]</scope>
    <source>
        <strain evidence="9 10">DSM 5476</strain>
    </source>
</reference>
<evidence type="ECO:0000256" key="2">
    <source>
        <dbReference type="ARBA" id="ARBA00006683"/>
    </source>
</evidence>
<reference evidence="9 10" key="2">
    <citation type="submission" date="2009-02" db="EMBL/GenBank/DDBJ databases">
        <title>Draft genome sequence of Clostridium methylpentosum (DSM 5476).</title>
        <authorList>
            <person name="Sudarsanam P."/>
            <person name="Ley R."/>
            <person name="Guruge J."/>
            <person name="Turnbaugh P.J."/>
            <person name="Mahowald M."/>
            <person name="Liep D."/>
            <person name="Gordon J."/>
        </authorList>
    </citation>
    <scope>NUCLEOTIDE SEQUENCE [LARGE SCALE GENOMIC DNA]</scope>
    <source>
        <strain evidence="9 10">DSM 5476</strain>
    </source>
</reference>
<dbReference type="Proteomes" id="UP000003340">
    <property type="component" value="Unassembled WGS sequence"/>
</dbReference>
<dbReference type="GO" id="GO:0005886">
    <property type="term" value="C:plasma membrane"/>
    <property type="evidence" value="ECO:0007669"/>
    <property type="project" value="UniProtKB-SubCell"/>
</dbReference>
<feature type="transmembrane region" description="Helical" evidence="7">
    <location>
        <begin position="176"/>
        <end position="199"/>
    </location>
</feature>
<evidence type="ECO:0000313" key="9">
    <source>
        <dbReference type="EMBL" id="EEG29974.1"/>
    </source>
</evidence>
<feature type="domain" description="Polysaccharide chain length determinant N-terminal" evidence="8">
    <location>
        <begin position="18"/>
        <end position="103"/>
    </location>
</feature>
<keyword evidence="5 7" id="KW-1133">Transmembrane helix</keyword>
<dbReference type="STRING" id="537013.CLOSTMETH_02403"/>